<name>A0A6A6CHS0_ZASCE</name>
<dbReference type="GeneID" id="54566166"/>
<gene>
    <name evidence="1" type="ORF">M409DRAFT_55043</name>
</gene>
<keyword evidence="2" id="KW-1185">Reference proteome</keyword>
<evidence type="ECO:0000313" key="2">
    <source>
        <dbReference type="Proteomes" id="UP000799537"/>
    </source>
</evidence>
<reference evidence="1" key="1">
    <citation type="journal article" date="2020" name="Stud. Mycol.">
        <title>101 Dothideomycetes genomes: a test case for predicting lifestyles and emergence of pathogens.</title>
        <authorList>
            <person name="Haridas S."/>
            <person name="Albert R."/>
            <person name="Binder M."/>
            <person name="Bloem J."/>
            <person name="Labutti K."/>
            <person name="Salamov A."/>
            <person name="Andreopoulos B."/>
            <person name="Baker S."/>
            <person name="Barry K."/>
            <person name="Bills G."/>
            <person name="Bluhm B."/>
            <person name="Cannon C."/>
            <person name="Castanera R."/>
            <person name="Culley D."/>
            <person name="Daum C."/>
            <person name="Ezra D."/>
            <person name="Gonzalez J."/>
            <person name="Henrissat B."/>
            <person name="Kuo A."/>
            <person name="Liang C."/>
            <person name="Lipzen A."/>
            <person name="Lutzoni F."/>
            <person name="Magnuson J."/>
            <person name="Mondo S."/>
            <person name="Nolan M."/>
            <person name="Ohm R."/>
            <person name="Pangilinan J."/>
            <person name="Park H.-J."/>
            <person name="Ramirez L."/>
            <person name="Alfaro M."/>
            <person name="Sun H."/>
            <person name="Tritt A."/>
            <person name="Yoshinaga Y."/>
            <person name="Zwiers L.-H."/>
            <person name="Turgeon B."/>
            <person name="Goodwin S."/>
            <person name="Spatafora J."/>
            <person name="Crous P."/>
            <person name="Grigoriev I."/>
        </authorList>
    </citation>
    <scope>NUCLEOTIDE SEQUENCE</scope>
    <source>
        <strain evidence="1">ATCC 36951</strain>
    </source>
</reference>
<organism evidence="1 2">
    <name type="scientific">Zasmidium cellare ATCC 36951</name>
    <dbReference type="NCBI Taxonomy" id="1080233"/>
    <lineage>
        <taxon>Eukaryota</taxon>
        <taxon>Fungi</taxon>
        <taxon>Dikarya</taxon>
        <taxon>Ascomycota</taxon>
        <taxon>Pezizomycotina</taxon>
        <taxon>Dothideomycetes</taxon>
        <taxon>Dothideomycetidae</taxon>
        <taxon>Mycosphaerellales</taxon>
        <taxon>Mycosphaerellaceae</taxon>
        <taxon>Zasmidium</taxon>
    </lineage>
</organism>
<evidence type="ECO:0000313" key="1">
    <source>
        <dbReference type="EMBL" id="KAF2166173.1"/>
    </source>
</evidence>
<dbReference type="RefSeq" id="XP_033667062.1">
    <property type="nucleotide sequence ID" value="XM_033812894.1"/>
</dbReference>
<dbReference type="EMBL" id="ML993597">
    <property type="protein sequence ID" value="KAF2166173.1"/>
    <property type="molecule type" value="Genomic_DNA"/>
</dbReference>
<sequence length="215" mass="24120">MDDNDNTDTGSLIDLYELCQVLDDTAAMDAIVSVILALYLEHGGSTIGREKIERVYNITEPDWPLRRAVVDTYVWIQDPVSVEYYGTVENEQFVVGLAKALIEENFALKSQSAGSEAIDKVDYCDYHHHEKDAPCPTKSSDIMQGSMTRTRESSTALARHGAGSQRYDERELQKTDYHMLLGSMLVWSVHSPKIVPFLVSLPSNIHQKAKLGGRR</sequence>
<dbReference type="OrthoDB" id="1022638at2759"/>
<protein>
    <submittedName>
        <fullName evidence="1">Uncharacterized protein</fullName>
    </submittedName>
</protein>
<dbReference type="AlphaFoldDB" id="A0A6A6CHS0"/>
<accession>A0A6A6CHS0</accession>
<proteinExistence type="predicted"/>
<dbReference type="Proteomes" id="UP000799537">
    <property type="component" value="Unassembled WGS sequence"/>
</dbReference>